<evidence type="ECO:0000313" key="4">
    <source>
        <dbReference type="Proteomes" id="UP001235133"/>
    </source>
</evidence>
<reference evidence="3 4" key="1">
    <citation type="submission" date="2023-08" db="EMBL/GenBank/DDBJ databases">
        <title>Microbacterium psychrotolerans sp. nov., a psychrotolerant bacterium isolated from soil in Heilongjiang Province, China.</title>
        <authorList>
            <person name="An P."/>
            <person name="Zhao D."/>
            <person name="Xiang H."/>
        </authorList>
    </citation>
    <scope>NUCLEOTIDE SEQUENCE [LARGE SCALE GENOMIC DNA]</scope>
    <source>
        <strain evidence="3 4">QXD-8</strain>
    </source>
</reference>
<dbReference type="Proteomes" id="UP001235133">
    <property type="component" value="Unassembled WGS sequence"/>
</dbReference>
<sequence length="503" mass="52982">MADPTPHAVSPPLTASALKLGGTRDRPKNSDRLLLPFDPPRREHSVLGLAVCGLIAVDRHSVILDANPQVLTWLDCDREAVIGRPLETLLTLRMPLAGADGQRPTDATLHGVSGVVRPVVVGSLGQDQCGVERLAVYDVSTRSAFSLGFQGAEAKTERGRQRLQILLNAAVGFGNVRTEIDAAELLVDVAKRAFAASAVSVQLAGAEGLFHAAGVNPLAAHWPTGLRPAGTVTMLGGEVLIVRSPDEADSHLPGVGVSDIYRAGGVHAAIASPMRSHGDAVGSMICFFDHPREFDEEAVPLAEALSNQAAQAIARIRLEDTLRRAAMHDEVTGLPNRRLIEEDVTRTILQGYSALTVIFIDLDGFKAVNDLLGHAAGDALLREIGQRLRGVIRETDVLGRFGGDEFIAVAAVDSVGDAAVLADRIRASIAEPYDELPSVLSITASVGVVTVGNDGAPVMDQLIRAADHAMYEAKMAGGDRVALARAETAPVPVGLPVVEQSAL</sequence>
<evidence type="ECO:0000256" key="1">
    <source>
        <dbReference type="SAM" id="MobiDB-lite"/>
    </source>
</evidence>
<dbReference type="EMBL" id="JAVFWO010000003">
    <property type="protein sequence ID" value="MDQ7878523.1"/>
    <property type="molecule type" value="Genomic_DNA"/>
</dbReference>
<keyword evidence="3" id="KW-0808">Transferase</keyword>
<feature type="domain" description="GGDEF" evidence="2">
    <location>
        <begin position="353"/>
        <end position="486"/>
    </location>
</feature>
<dbReference type="PROSITE" id="PS50887">
    <property type="entry name" value="GGDEF"/>
    <property type="match status" value="1"/>
</dbReference>
<dbReference type="PANTHER" id="PTHR45138">
    <property type="entry name" value="REGULATORY COMPONENTS OF SENSORY TRANSDUCTION SYSTEM"/>
    <property type="match status" value="1"/>
</dbReference>
<dbReference type="SMART" id="SM00267">
    <property type="entry name" value="GGDEF"/>
    <property type="match status" value="1"/>
</dbReference>
<dbReference type="SUPFAM" id="SSF55785">
    <property type="entry name" value="PYP-like sensor domain (PAS domain)"/>
    <property type="match status" value="1"/>
</dbReference>
<protein>
    <submittedName>
        <fullName evidence="3">Sensor domain-containing diguanylate cyclase</fullName>
        <ecNumber evidence="3">2.7.7.65</ecNumber>
    </submittedName>
</protein>
<dbReference type="SUPFAM" id="SSF55073">
    <property type="entry name" value="Nucleotide cyclase"/>
    <property type="match status" value="1"/>
</dbReference>
<name>A0ABU0Z3F0_9MICO</name>
<proteinExistence type="predicted"/>
<gene>
    <name evidence="3" type="ORF">Q9R08_11100</name>
</gene>
<accession>A0ABU0Z3F0</accession>
<dbReference type="Pfam" id="PF01590">
    <property type="entry name" value="GAF"/>
    <property type="match status" value="1"/>
</dbReference>
<dbReference type="InterPro" id="IPR003018">
    <property type="entry name" value="GAF"/>
</dbReference>
<feature type="region of interest" description="Disordered" evidence="1">
    <location>
        <begin position="1"/>
        <end position="33"/>
    </location>
</feature>
<dbReference type="Gene3D" id="3.30.70.270">
    <property type="match status" value="1"/>
</dbReference>
<dbReference type="RefSeq" id="WP_308868070.1">
    <property type="nucleotide sequence ID" value="NZ_JAVFWO010000003.1"/>
</dbReference>
<comment type="caution">
    <text evidence="3">The sequence shown here is derived from an EMBL/GenBank/DDBJ whole genome shotgun (WGS) entry which is preliminary data.</text>
</comment>
<dbReference type="SUPFAM" id="SSF55781">
    <property type="entry name" value="GAF domain-like"/>
    <property type="match status" value="1"/>
</dbReference>
<organism evidence="3 4">
    <name type="scientific">Microbacterium psychrotolerans</name>
    <dbReference type="NCBI Taxonomy" id="3068321"/>
    <lineage>
        <taxon>Bacteria</taxon>
        <taxon>Bacillati</taxon>
        <taxon>Actinomycetota</taxon>
        <taxon>Actinomycetes</taxon>
        <taxon>Micrococcales</taxon>
        <taxon>Microbacteriaceae</taxon>
        <taxon>Microbacterium</taxon>
    </lineage>
</organism>
<dbReference type="InterPro" id="IPR029016">
    <property type="entry name" value="GAF-like_dom_sf"/>
</dbReference>
<keyword evidence="4" id="KW-1185">Reference proteome</keyword>
<dbReference type="InterPro" id="IPR000160">
    <property type="entry name" value="GGDEF_dom"/>
</dbReference>
<dbReference type="GO" id="GO:0052621">
    <property type="term" value="F:diguanylate cyclase activity"/>
    <property type="evidence" value="ECO:0007669"/>
    <property type="project" value="UniProtKB-EC"/>
</dbReference>
<dbReference type="SMART" id="SM00065">
    <property type="entry name" value="GAF"/>
    <property type="match status" value="1"/>
</dbReference>
<dbReference type="InterPro" id="IPR035965">
    <property type="entry name" value="PAS-like_dom_sf"/>
</dbReference>
<dbReference type="EC" id="2.7.7.65" evidence="3"/>
<evidence type="ECO:0000313" key="3">
    <source>
        <dbReference type="EMBL" id="MDQ7878523.1"/>
    </source>
</evidence>
<dbReference type="InterPro" id="IPR029787">
    <property type="entry name" value="Nucleotide_cyclase"/>
</dbReference>
<dbReference type="InterPro" id="IPR050469">
    <property type="entry name" value="Diguanylate_Cyclase"/>
</dbReference>
<keyword evidence="3" id="KW-0548">Nucleotidyltransferase</keyword>
<dbReference type="Gene3D" id="3.30.450.40">
    <property type="match status" value="1"/>
</dbReference>
<dbReference type="Pfam" id="PF00990">
    <property type="entry name" value="GGDEF"/>
    <property type="match status" value="1"/>
</dbReference>
<evidence type="ECO:0000259" key="2">
    <source>
        <dbReference type="PROSITE" id="PS50887"/>
    </source>
</evidence>
<dbReference type="PANTHER" id="PTHR45138:SF9">
    <property type="entry name" value="DIGUANYLATE CYCLASE DGCM-RELATED"/>
    <property type="match status" value="1"/>
</dbReference>
<feature type="compositionally biased region" description="Basic and acidic residues" evidence="1">
    <location>
        <begin position="22"/>
        <end position="31"/>
    </location>
</feature>
<dbReference type="InterPro" id="IPR043128">
    <property type="entry name" value="Rev_trsase/Diguanyl_cyclase"/>
</dbReference>
<dbReference type="CDD" id="cd01949">
    <property type="entry name" value="GGDEF"/>
    <property type="match status" value="1"/>
</dbReference>
<dbReference type="NCBIfam" id="TIGR00254">
    <property type="entry name" value="GGDEF"/>
    <property type="match status" value="1"/>
</dbReference>